<dbReference type="SUPFAM" id="SSF54919">
    <property type="entry name" value="Nucleoside diphosphate kinase, NDK"/>
    <property type="match status" value="1"/>
</dbReference>
<comment type="similarity">
    <text evidence="2 7 8">Belongs to the NDK family.</text>
</comment>
<dbReference type="PROSITE" id="PS51374">
    <property type="entry name" value="NDPK_LIKE"/>
    <property type="match status" value="1"/>
</dbReference>
<evidence type="ECO:0000256" key="1">
    <source>
        <dbReference type="ARBA" id="ARBA00001946"/>
    </source>
</evidence>
<evidence type="ECO:0000256" key="8">
    <source>
        <dbReference type="RuleBase" id="RU004011"/>
    </source>
</evidence>
<organism evidence="10 11">
    <name type="scientific">Petrocella atlantisensis</name>
    <dbReference type="NCBI Taxonomy" id="2173034"/>
    <lineage>
        <taxon>Bacteria</taxon>
        <taxon>Bacillati</taxon>
        <taxon>Bacillota</taxon>
        <taxon>Clostridia</taxon>
        <taxon>Lachnospirales</taxon>
        <taxon>Vallitaleaceae</taxon>
        <taxon>Petrocella</taxon>
    </lineage>
</organism>
<evidence type="ECO:0000256" key="6">
    <source>
        <dbReference type="ARBA" id="ARBA00023080"/>
    </source>
</evidence>
<evidence type="ECO:0000256" key="5">
    <source>
        <dbReference type="ARBA" id="ARBA00022777"/>
    </source>
</evidence>
<evidence type="ECO:0000256" key="3">
    <source>
        <dbReference type="ARBA" id="ARBA00012966"/>
    </source>
</evidence>
<feature type="domain" description="Nucleoside diphosphate kinase-like" evidence="9">
    <location>
        <begin position="2"/>
        <end position="146"/>
    </location>
</feature>
<dbReference type="EMBL" id="LR130778">
    <property type="protein sequence ID" value="VDN49099.1"/>
    <property type="molecule type" value="Genomic_DNA"/>
</dbReference>
<dbReference type="KEGG" id="cbar:PATL70BA_3177"/>
<dbReference type="Proteomes" id="UP000279029">
    <property type="component" value="Chromosome"/>
</dbReference>
<gene>
    <name evidence="10" type="ORF">PATL70BA_3177</name>
</gene>
<dbReference type="InterPro" id="IPR036850">
    <property type="entry name" value="NDK-like_dom_sf"/>
</dbReference>
<dbReference type="SMART" id="SM00562">
    <property type="entry name" value="NDK"/>
    <property type="match status" value="1"/>
</dbReference>
<evidence type="ECO:0000256" key="4">
    <source>
        <dbReference type="ARBA" id="ARBA00022679"/>
    </source>
</evidence>
<dbReference type="OrthoDB" id="9801161at2"/>
<evidence type="ECO:0000256" key="2">
    <source>
        <dbReference type="ARBA" id="ARBA00008142"/>
    </source>
</evidence>
<dbReference type="GO" id="GO:0006183">
    <property type="term" value="P:GTP biosynthetic process"/>
    <property type="evidence" value="ECO:0007669"/>
    <property type="project" value="InterPro"/>
</dbReference>
<comment type="cofactor">
    <cofactor evidence="1">
        <name>Mg(2+)</name>
        <dbReference type="ChEBI" id="CHEBI:18420"/>
    </cofactor>
</comment>
<dbReference type="RefSeq" id="WP_125138132.1">
    <property type="nucleotide sequence ID" value="NZ_LR130778.1"/>
</dbReference>
<protein>
    <recommendedName>
        <fullName evidence="3">nucleoside-diphosphate kinase</fullName>
        <ecNumber evidence="3">2.7.4.6</ecNumber>
    </recommendedName>
</protein>
<keyword evidence="4" id="KW-0808">Transferase</keyword>
<evidence type="ECO:0000313" key="10">
    <source>
        <dbReference type="EMBL" id="VDN49099.1"/>
    </source>
</evidence>
<name>A0A3P7SB96_9FIRM</name>
<dbReference type="PRINTS" id="PR01243">
    <property type="entry name" value="NUCDPKINASE"/>
</dbReference>
<accession>A0A3P7SB96</accession>
<dbReference type="InterPro" id="IPR034907">
    <property type="entry name" value="NDK-like_dom"/>
</dbReference>
<keyword evidence="5" id="KW-0418">Kinase</keyword>
<dbReference type="Gene3D" id="3.30.70.141">
    <property type="entry name" value="Nucleoside diphosphate kinase-like domain"/>
    <property type="match status" value="1"/>
</dbReference>
<proteinExistence type="inferred from homology"/>
<dbReference type="GO" id="GO:0004550">
    <property type="term" value="F:nucleoside diphosphate kinase activity"/>
    <property type="evidence" value="ECO:0007669"/>
    <property type="project" value="UniProtKB-EC"/>
</dbReference>
<dbReference type="Pfam" id="PF00334">
    <property type="entry name" value="NDK"/>
    <property type="match status" value="1"/>
</dbReference>
<comment type="caution">
    <text evidence="7">Lacks conserved residue(s) required for the propagation of feature annotation.</text>
</comment>
<dbReference type="InterPro" id="IPR001564">
    <property type="entry name" value="Nucleoside_diP_kinase"/>
</dbReference>
<dbReference type="AlphaFoldDB" id="A0A3P7SB96"/>
<evidence type="ECO:0000259" key="9">
    <source>
        <dbReference type="SMART" id="SM00562"/>
    </source>
</evidence>
<keyword evidence="11" id="KW-1185">Reference proteome</keyword>
<keyword evidence="6" id="KW-0546">Nucleotide metabolism</keyword>
<dbReference type="GO" id="GO:0006241">
    <property type="term" value="P:CTP biosynthetic process"/>
    <property type="evidence" value="ECO:0007669"/>
    <property type="project" value="InterPro"/>
</dbReference>
<evidence type="ECO:0000256" key="7">
    <source>
        <dbReference type="PROSITE-ProRule" id="PRU00706"/>
    </source>
</evidence>
<dbReference type="GO" id="GO:0006228">
    <property type="term" value="P:UTP biosynthetic process"/>
    <property type="evidence" value="ECO:0007669"/>
    <property type="project" value="InterPro"/>
</dbReference>
<dbReference type="PANTHER" id="PTHR11349">
    <property type="entry name" value="NUCLEOSIDE DIPHOSPHATE KINASE"/>
    <property type="match status" value="1"/>
</dbReference>
<evidence type="ECO:0000313" key="11">
    <source>
        <dbReference type="Proteomes" id="UP000279029"/>
    </source>
</evidence>
<sequence>MSSKTFIILKPDALERGLVDQITGRFLKAGFKIEHIHYRVVDYRLIKEHYKEVILREGEGFKDWLKIAFVGKPTIPMILGHDSDDGITIARELIGHYRPDRAKPGTIRHDYGIPVLDQNMPSMNLIHASDSQDAYNKEKNLWFKATLY</sequence>
<reference evidence="10 11" key="1">
    <citation type="submission" date="2018-09" db="EMBL/GenBank/DDBJ databases">
        <authorList>
            <person name="Postec A."/>
        </authorList>
    </citation>
    <scope>NUCLEOTIDE SEQUENCE [LARGE SCALE GENOMIC DNA]</scope>
    <source>
        <strain evidence="10">70B-A</strain>
    </source>
</reference>
<dbReference type="EC" id="2.7.4.6" evidence="3"/>